<feature type="non-terminal residue" evidence="5">
    <location>
        <position position="142"/>
    </location>
</feature>
<dbReference type="Proteomes" id="UP001357485">
    <property type="component" value="Unassembled WGS sequence"/>
</dbReference>
<organism evidence="5 6">
    <name type="scientific">Cryomyces antarcticus</name>
    <dbReference type="NCBI Taxonomy" id="329879"/>
    <lineage>
        <taxon>Eukaryota</taxon>
        <taxon>Fungi</taxon>
        <taxon>Dikarya</taxon>
        <taxon>Ascomycota</taxon>
        <taxon>Pezizomycotina</taxon>
        <taxon>Dothideomycetes</taxon>
        <taxon>Dothideomycetes incertae sedis</taxon>
        <taxon>Cryomyces</taxon>
    </lineage>
</organism>
<evidence type="ECO:0000256" key="2">
    <source>
        <dbReference type="ARBA" id="ARBA00022553"/>
    </source>
</evidence>
<keyword evidence="1" id="KW-0596">Phosphopantetheine</keyword>
<protein>
    <recommendedName>
        <fullName evidence="4">Carrier domain-containing protein</fullName>
    </recommendedName>
</protein>
<sequence length="142" mass="15953">MLEDAWQLKSQDRAIERLIARTPDRPDIDERDFPSNGISTLTHAELEMQNILSRLSGTPMERMSRDTTLYQLGLDSISAVQVAAQLRKKGYTVSAADVIERPSSAELLPLLQSQGRPHTGEHSDFDFNAFKVRQISNVSQDL</sequence>
<evidence type="ECO:0000256" key="3">
    <source>
        <dbReference type="ARBA" id="ARBA00022598"/>
    </source>
</evidence>
<comment type="caution">
    <text evidence="5">The sequence shown here is derived from an EMBL/GenBank/DDBJ whole genome shotgun (WGS) entry which is preliminary data.</text>
</comment>
<gene>
    <name evidence="5" type="ORF">LTR16_006050</name>
</gene>
<dbReference type="PANTHER" id="PTHR45527:SF1">
    <property type="entry name" value="FATTY ACID SYNTHASE"/>
    <property type="match status" value="1"/>
</dbReference>
<evidence type="ECO:0000259" key="4">
    <source>
        <dbReference type="PROSITE" id="PS50075"/>
    </source>
</evidence>
<dbReference type="InterPro" id="IPR036736">
    <property type="entry name" value="ACP-like_sf"/>
</dbReference>
<proteinExistence type="predicted"/>
<dbReference type="InterPro" id="IPR009081">
    <property type="entry name" value="PP-bd_ACP"/>
</dbReference>
<dbReference type="PROSITE" id="PS00012">
    <property type="entry name" value="PHOSPHOPANTETHEINE"/>
    <property type="match status" value="1"/>
</dbReference>
<feature type="domain" description="Carrier" evidence="4">
    <location>
        <begin position="39"/>
        <end position="115"/>
    </location>
</feature>
<evidence type="ECO:0000313" key="6">
    <source>
        <dbReference type="Proteomes" id="UP001357485"/>
    </source>
</evidence>
<accession>A0ABR0M503</accession>
<dbReference type="PROSITE" id="PS50075">
    <property type="entry name" value="CARRIER"/>
    <property type="match status" value="1"/>
</dbReference>
<dbReference type="EMBL" id="JAVRRA010001069">
    <property type="protein sequence ID" value="KAK5281918.1"/>
    <property type="molecule type" value="Genomic_DNA"/>
</dbReference>
<evidence type="ECO:0000313" key="5">
    <source>
        <dbReference type="EMBL" id="KAK5281918.1"/>
    </source>
</evidence>
<dbReference type="PANTHER" id="PTHR45527">
    <property type="entry name" value="NONRIBOSOMAL PEPTIDE SYNTHETASE"/>
    <property type="match status" value="1"/>
</dbReference>
<evidence type="ECO:0000256" key="1">
    <source>
        <dbReference type="ARBA" id="ARBA00022450"/>
    </source>
</evidence>
<keyword evidence="3" id="KW-0436">Ligase</keyword>
<name>A0ABR0M503_9PEZI</name>
<dbReference type="SUPFAM" id="SSF47336">
    <property type="entry name" value="ACP-like"/>
    <property type="match status" value="1"/>
</dbReference>
<dbReference type="InterPro" id="IPR006162">
    <property type="entry name" value="Ppantetheine_attach_site"/>
</dbReference>
<keyword evidence="6" id="KW-1185">Reference proteome</keyword>
<reference evidence="5 6" key="1">
    <citation type="submission" date="2023-08" db="EMBL/GenBank/DDBJ databases">
        <title>Black Yeasts Isolated from many extreme environments.</title>
        <authorList>
            <person name="Coleine C."/>
            <person name="Stajich J.E."/>
            <person name="Selbmann L."/>
        </authorList>
    </citation>
    <scope>NUCLEOTIDE SEQUENCE [LARGE SCALE GENOMIC DNA]</scope>
    <source>
        <strain evidence="5 6">CCFEE 536</strain>
    </source>
</reference>
<keyword evidence="2" id="KW-0597">Phosphoprotein</keyword>
<dbReference type="Gene3D" id="1.10.1200.10">
    <property type="entry name" value="ACP-like"/>
    <property type="match status" value="1"/>
</dbReference>
<dbReference type="Pfam" id="PF00550">
    <property type="entry name" value="PP-binding"/>
    <property type="match status" value="1"/>
</dbReference>